<dbReference type="AlphaFoldDB" id="A0A415DX08"/>
<dbReference type="GeneID" id="83002621"/>
<dbReference type="RefSeq" id="WP_067532587.1">
    <property type="nucleotide sequence ID" value="NZ_AP025567.1"/>
</dbReference>
<evidence type="ECO:0000256" key="1">
    <source>
        <dbReference type="ARBA" id="ARBA00024322"/>
    </source>
</evidence>
<dbReference type="OrthoDB" id="9812608at2"/>
<evidence type="ECO:0000313" key="6">
    <source>
        <dbReference type="Proteomes" id="UP000284841"/>
    </source>
</evidence>
<dbReference type="PANTHER" id="PTHR33941">
    <property type="entry name" value="PROPANEDIOL UTILIZATION PROTEIN PDUA"/>
    <property type="match status" value="1"/>
</dbReference>
<dbReference type="InterPro" id="IPR037233">
    <property type="entry name" value="CcmK-like_sf"/>
</dbReference>
<dbReference type="EMBL" id="QRMS01000005">
    <property type="protein sequence ID" value="RHJ85186.1"/>
    <property type="molecule type" value="Genomic_DNA"/>
</dbReference>
<feature type="domain" description="BMC" evidence="4">
    <location>
        <begin position="4"/>
        <end position="90"/>
    </location>
</feature>
<dbReference type="Pfam" id="PF00936">
    <property type="entry name" value="BMC"/>
    <property type="match status" value="1"/>
</dbReference>
<dbReference type="SUPFAM" id="SSF143414">
    <property type="entry name" value="CcmK-like"/>
    <property type="match status" value="1"/>
</dbReference>
<evidence type="ECO:0000256" key="2">
    <source>
        <dbReference type="ARBA" id="ARBA00024446"/>
    </source>
</evidence>
<dbReference type="GO" id="GO:0031469">
    <property type="term" value="C:bacterial microcompartment"/>
    <property type="evidence" value="ECO:0007669"/>
    <property type="project" value="UniProtKB-SubCell"/>
</dbReference>
<dbReference type="InterPro" id="IPR050575">
    <property type="entry name" value="BMC_shell"/>
</dbReference>
<dbReference type="PROSITE" id="PS51930">
    <property type="entry name" value="BMC_2"/>
    <property type="match status" value="1"/>
</dbReference>
<proteinExistence type="inferred from homology"/>
<dbReference type="PANTHER" id="PTHR33941:SF11">
    <property type="entry name" value="BACTERIAL MICROCOMPARTMENT SHELL PROTEIN PDUJ"/>
    <property type="match status" value="1"/>
</dbReference>
<dbReference type="InterPro" id="IPR044872">
    <property type="entry name" value="CcmK/CsoS1_BMC"/>
</dbReference>
<comment type="similarity">
    <text evidence="3">Belongs to the bacterial microcompartments protein family.</text>
</comment>
<name>A0A415DX08_9FIRM</name>
<keyword evidence="2" id="KW-1283">Bacterial microcompartment</keyword>
<evidence type="ECO:0000256" key="3">
    <source>
        <dbReference type="PROSITE-ProRule" id="PRU01278"/>
    </source>
</evidence>
<dbReference type="STRING" id="1776384.GCA_900086585_00193"/>
<dbReference type="SMART" id="SM00877">
    <property type="entry name" value="BMC"/>
    <property type="match status" value="1"/>
</dbReference>
<keyword evidence="6" id="KW-1185">Reference proteome</keyword>
<dbReference type="CDD" id="cd07045">
    <property type="entry name" value="BMC_CcmK_like"/>
    <property type="match status" value="1"/>
</dbReference>
<comment type="subcellular location">
    <subcellularLocation>
        <location evidence="1">Bacterial microcompartment</location>
    </subcellularLocation>
</comment>
<comment type="caution">
    <text evidence="5">The sequence shown here is derived from an EMBL/GenBank/DDBJ whole genome shotgun (WGS) entry which is preliminary data.</text>
</comment>
<gene>
    <name evidence="5" type="ORF">DW099_15930</name>
</gene>
<dbReference type="InterPro" id="IPR000249">
    <property type="entry name" value="BMC_dom"/>
</dbReference>
<evidence type="ECO:0000259" key="4">
    <source>
        <dbReference type="PROSITE" id="PS51930"/>
    </source>
</evidence>
<reference evidence="5 6" key="1">
    <citation type="submission" date="2018-08" db="EMBL/GenBank/DDBJ databases">
        <title>A genome reference for cultivated species of the human gut microbiota.</title>
        <authorList>
            <person name="Zou Y."/>
            <person name="Xue W."/>
            <person name="Luo G."/>
        </authorList>
    </citation>
    <scope>NUCLEOTIDE SEQUENCE [LARGE SCALE GENOMIC DNA]</scope>
    <source>
        <strain evidence="5 6">AM07-24</strain>
    </source>
</reference>
<organism evidence="5 6">
    <name type="scientific">Emergencia timonensis</name>
    <dbReference type="NCBI Taxonomy" id="1776384"/>
    <lineage>
        <taxon>Bacteria</taxon>
        <taxon>Bacillati</taxon>
        <taxon>Bacillota</taxon>
        <taxon>Clostridia</taxon>
        <taxon>Peptostreptococcales</taxon>
        <taxon>Anaerovoracaceae</taxon>
        <taxon>Emergencia</taxon>
    </lineage>
</organism>
<sequence length="143" mass="15420">MKKALGFIETVGKAAAIEAMDTAVKAAEVELSGLENSRGNGRMTVTLAGEVSAVKAAVEASIRSVANMGGIVFASSVIARPSDELEHMLTEGLHEKERETEDTAVKESEERMVSCNLCQDPNCPRVRGEPKVKCIHYVELMKK</sequence>
<dbReference type="Gene3D" id="3.30.70.1710">
    <property type="match status" value="1"/>
</dbReference>
<evidence type="ECO:0000313" key="5">
    <source>
        <dbReference type="EMBL" id="RHJ85186.1"/>
    </source>
</evidence>
<accession>A0A415DX08</accession>
<protein>
    <submittedName>
        <fullName evidence="5">BMC domain-containing protein</fullName>
    </submittedName>
</protein>
<dbReference type="Proteomes" id="UP000284841">
    <property type="component" value="Unassembled WGS sequence"/>
</dbReference>